<dbReference type="GO" id="GO:0032259">
    <property type="term" value="P:methylation"/>
    <property type="evidence" value="ECO:0007669"/>
    <property type="project" value="UniProtKB-KW"/>
</dbReference>
<evidence type="ECO:0000256" key="6">
    <source>
        <dbReference type="ARBA" id="ARBA00022679"/>
    </source>
</evidence>
<evidence type="ECO:0000256" key="5">
    <source>
        <dbReference type="ARBA" id="ARBA00022603"/>
    </source>
</evidence>
<dbReference type="KEGG" id="mpad:KEF85_14110"/>
<dbReference type="CDD" id="cd02440">
    <property type="entry name" value="AdoMet_MTases"/>
    <property type="match status" value="1"/>
</dbReference>
<dbReference type="RefSeq" id="WP_215581651.1">
    <property type="nucleotide sequence ID" value="NZ_CP073754.1"/>
</dbReference>
<evidence type="ECO:0000256" key="2">
    <source>
        <dbReference type="ARBA" id="ARBA00011914"/>
    </source>
</evidence>
<keyword evidence="4" id="KW-0963">Cytoplasm</keyword>
<dbReference type="PANTHER" id="PTHR13539:SF3">
    <property type="entry name" value="CALMODULIN-LYSINE N-METHYLTRANSFERASE"/>
    <property type="match status" value="1"/>
</dbReference>
<dbReference type="SUPFAM" id="SSF53335">
    <property type="entry name" value="S-adenosyl-L-methionine-dependent methyltransferases"/>
    <property type="match status" value="1"/>
</dbReference>
<dbReference type="Gene3D" id="3.40.50.150">
    <property type="entry name" value="Vaccinia Virus protein VP39"/>
    <property type="match status" value="1"/>
</dbReference>
<proteinExistence type="predicted"/>
<sequence length="224" mass="24804">MTTYQLRLQTVTVGGNSYQISSLLDLQQYADAAGLATQAGVPPAGWPLFGQLWPSARVLALFMDSYDLIGKRILEIGAGLALPSLVAHHRSADITVSDWHPLSENFLQQNVLLNKLGPIKYKTGSWDRENPALGHFDVIIGSDVLYERQQPEQLANFIHRHSATAVQVIIVDPDRGNRVAFCREMTDLGFGYSSRRANSLTENGDVYKGCFLTFNRNNAEQVIA</sequence>
<accession>A0A975MMT6</accession>
<dbReference type="EC" id="2.1.1.60" evidence="2"/>
<dbReference type="InterPro" id="IPR019410">
    <property type="entry name" value="Methyltransf_16"/>
</dbReference>
<protein>
    <recommendedName>
        <fullName evidence="3">Calmodulin-lysine N-methyltransferase</fullName>
        <ecNumber evidence="2">2.1.1.60</ecNumber>
    </recommendedName>
</protein>
<dbReference type="EMBL" id="CP073754">
    <property type="protein sequence ID" value="QWF70455.1"/>
    <property type="molecule type" value="Genomic_DNA"/>
</dbReference>
<dbReference type="InterPro" id="IPR029063">
    <property type="entry name" value="SAM-dependent_MTases_sf"/>
</dbReference>
<evidence type="ECO:0000256" key="1">
    <source>
        <dbReference type="ARBA" id="ARBA00004496"/>
    </source>
</evidence>
<dbReference type="GO" id="GO:0018025">
    <property type="term" value="F:calmodulin-lysine N-methyltransferase activity"/>
    <property type="evidence" value="ECO:0007669"/>
    <property type="project" value="UniProtKB-EC"/>
</dbReference>
<dbReference type="PANTHER" id="PTHR13539">
    <property type="entry name" value="CALMODULIN-LYSINE N-METHYLTRANSFERASE"/>
    <property type="match status" value="1"/>
</dbReference>
<keyword evidence="8" id="KW-1185">Reference proteome</keyword>
<dbReference type="InterPro" id="IPR025800">
    <property type="entry name" value="CaM-Lys-N-MeTrfase"/>
</dbReference>
<evidence type="ECO:0000313" key="7">
    <source>
        <dbReference type="EMBL" id="QWF70455.1"/>
    </source>
</evidence>
<dbReference type="Pfam" id="PF10294">
    <property type="entry name" value="Methyltransf_16"/>
    <property type="match status" value="1"/>
</dbReference>
<keyword evidence="6" id="KW-0808">Transferase</keyword>
<name>A0A975MMT6_9GAMM</name>
<dbReference type="Proteomes" id="UP000676649">
    <property type="component" value="Chromosome"/>
</dbReference>
<gene>
    <name evidence="7" type="ORF">KEF85_14110</name>
</gene>
<organism evidence="7 8">
    <name type="scientific">Methylomonas paludis</name>
    <dbReference type="NCBI Taxonomy" id="1173101"/>
    <lineage>
        <taxon>Bacteria</taxon>
        <taxon>Pseudomonadati</taxon>
        <taxon>Pseudomonadota</taxon>
        <taxon>Gammaproteobacteria</taxon>
        <taxon>Methylococcales</taxon>
        <taxon>Methylococcaceae</taxon>
        <taxon>Methylomonas</taxon>
    </lineage>
</organism>
<reference evidence="7" key="1">
    <citation type="submission" date="2021-04" db="EMBL/GenBank/DDBJ databases">
        <title>Draft genome sequence data of methanotrophic Methylovulum sp. strain S1L and Methylomonas sp. strain S2AM isolated from boreal lake water columns.</title>
        <authorList>
            <person name="Rissanen A.J."/>
            <person name="Mangayil R."/>
            <person name="Svenning M.M."/>
            <person name="Khanongnuch R."/>
        </authorList>
    </citation>
    <scope>NUCLEOTIDE SEQUENCE</scope>
    <source>
        <strain evidence="7">S2AM</strain>
    </source>
</reference>
<comment type="subcellular location">
    <subcellularLocation>
        <location evidence="1">Cytoplasm</location>
    </subcellularLocation>
</comment>
<evidence type="ECO:0000313" key="8">
    <source>
        <dbReference type="Proteomes" id="UP000676649"/>
    </source>
</evidence>
<evidence type="ECO:0000256" key="3">
    <source>
        <dbReference type="ARBA" id="ARBA00020594"/>
    </source>
</evidence>
<dbReference type="GO" id="GO:0005737">
    <property type="term" value="C:cytoplasm"/>
    <property type="evidence" value="ECO:0007669"/>
    <property type="project" value="UniProtKB-SubCell"/>
</dbReference>
<dbReference type="AlphaFoldDB" id="A0A975MMT6"/>
<evidence type="ECO:0000256" key="4">
    <source>
        <dbReference type="ARBA" id="ARBA00022490"/>
    </source>
</evidence>
<keyword evidence="5 7" id="KW-0489">Methyltransferase</keyword>